<proteinExistence type="predicted"/>
<dbReference type="Proteomes" id="UP000219688">
    <property type="component" value="Unassembled WGS sequence"/>
</dbReference>
<dbReference type="STRING" id="1122622.GCA_000421185_01034"/>
<evidence type="ECO:0000313" key="2">
    <source>
        <dbReference type="Proteomes" id="UP000219688"/>
    </source>
</evidence>
<gene>
    <name evidence="1" type="ORF">SAMN05421879_10439</name>
</gene>
<evidence type="ECO:0008006" key="3">
    <source>
        <dbReference type="Google" id="ProtNLM"/>
    </source>
</evidence>
<organism evidence="1 2">
    <name type="scientific">Ornithinimicrobium cerasi</name>
    <dbReference type="NCBI Taxonomy" id="2248773"/>
    <lineage>
        <taxon>Bacteria</taxon>
        <taxon>Bacillati</taxon>
        <taxon>Actinomycetota</taxon>
        <taxon>Actinomycetes</taxon>
        <taxon>Micrococcales</taxon>
        <taxon>Ornithinimicrobiaceae</taxon>
        <taxon>Ornithinimicrobium</taxon>
    </lineage>
</organism>
<dbReference type="Pfam" id="PF03883">
    <property type="entry name" value="H2O2_YaaD"/>
    <property type="match status" value="1"/>
</dbReference>
<evidence type="ECO:0000313" key="1">
    <source>
        <dbReference type="EMBL" id="SOC54880.1"/>
    </source>
</evidence>
<dbReference type="GO" id="GO:0005829">
    <property type="term" value="C:cytosol"/>
    <property type="evidence" value="ECO:0007669"/>
    <property type="project" value="TreeGrafter"/>
</dbReference>
<sequence>MLILLPPSESKATRSRGAPLRAERLSFETLTAPRGQVARALAGASARPDAAAVLGVSSALGEEISRNTRLATAPTLPAGELYTGVLYDALDLPGLDAESGRRARRRLLVVSALYGAVRPADRLAPYRLSMGVNLPGVGPLGSFWRPHLEAVLPAAAGRGLVVDCRSSTYAAAWVPQGPLAERWVTVRVPGATHMAKHTRGLVARALTEEAADPRRPAALVELLRPSFEVMLHEPARPGRPWVLDVLPA</sequence>
<dbReference type="RefSeq" id="WP_097187696.1">
    <property type="nucleotide sequence ID" value="NZ_OBQK01000004.1"/>
</dbReference>
<dbReference type="EMBL" id="OBQK01000004">
    <property type="protein sequence ID" value="SOC54880.1"/>
    <property type="molecule type" value="Genomic_DNA"/>
</dbReference>
<dbReference type="PANTHER" id="PTHR30283:SF4">
    <property type="entry name" value="PEROXIDE STRESS RESISTANCE PROTEIN YAAA"/>
    <property type="match status" value="1"/>
</dbReference>
<keyword evidence="2" id="KW-1185">Reference proteome</keyword>
<name>A0A285VLB8_9MICO</name>
<dbReference type="PANTHER" id="PTHR30283">
    <property type="entry name" value="PEROXIDE STRESS RESPONSE PROTEIN YAAA"/>
    <property type="match status" value="1"/>
</dbReference>
<protein>
    <recommendedName>
        <fullName evidence="3">Peroxide stress protein YaaA</fullName>
    </recommendedName>
</protein>
<reference evidence="2" key="1">
    <citation type="submission" date="2017-08" db="EMBL/GenBank/DDBJ databases">
        <authorList>
            <person name="Varghese N."/>
            <person name="Submissions S."/>
        </authorList>
    </citation>
    <scope>NUCLEOTIDE SEQUENCE [LARGE SCALE GENOMIC DNA]</scope>
    <source>
        <strain evidence="2">USBA17B2</strain>
    </source>
</reference>
<dbReference type="GO" id="GO:0033194">
    <property type="term" value="P:response to hydroperoxide"/>
    <property type="evidence" value="ECO:0007669"/>
    <property type="project" value="TreeGrafter"/>
</dbReference>
<accession>A0A285VLB8</accession>
<dbReference type="InterPro" id="IPR005583">
    <property type="entry name" value="YaaA"/>
</dbReference>
<dbReference type="AlphaFoldDB" id="A0A285VLB8"/>